<evidence type="ECO:0000259" key="2">
    <source>
        <dbReference type="PROSITE" id="PS50054"/>
    </source>
</evidence>
<dbReference type="CDD" id="cd14498">
    <property type="entry name" value="DSP"/>
    <property type="match status" value="1"/>
</dbReference>
<dbReference type="InterPro" id="IPR029021">
    <property type="entry name" value="Prot-tyrosine_phosphatase-like"/>
</dbReference>
<dbReference type="Pfam" id="PF00782">
    <property type="entry name" value="DSPc"/>
    <property type="match status" value="1"/>
</dbReference>
<dbReference type="Proteomes" id="UP000007800">
    <property type="component" value="Unassembled WGS sequence"/>
</dbReference>
<dbReference type="PROSITE" id="PS50056">
    <property type="entry name" value="TYR_PHOSPHATASE_2"/>
    <property type="match status" value="1"/>
</dbReference>
<feature type="transmembrane region" description="Helical" evidence="1">
    <location>
        <begin position="120"/>
        <end position="140"/>
    </location>
</feature>
<feature type="transmembrane region" description="Helical" evidence="1">
    <location>
        <begin position="12"/>
        <end position="31"/>
    </location>
</feature>
<evidence type="ECO:0000313" key="4">
    <source>
        <dbReference type="EMBL" id="EEQ97906.1"/>
    </source>
</evidence>
<dbReference type="PROSITE" id="PS50054">
    <property type="entry name" value="TYR_PHOSPHATASE_DUAL"/>
    <property type="match status" value="1"/>
</dbReference>
<proteinExistence type="predicted"/>
<feature type="transmembrane region" description="Helical" evidence="1">
    <location>
        <begin position="196"/>
        <end position="216"/>
    </location>
</feature>
<feature type="transmembrane region" description="Helical" evidence="1">
    <location>
        <begin position="58"/>
        <end position="74"/>
    </location>
</feature>
<dbReference type="GeneID" id="9037720"/>
<organism evidence="5">
    <name type="scientific">Perkinsus marinus (strain ATCC 50983 / TXsc)</name>
    <dbReference type="NCBI Taxonomy" id="423536"/>
    <lineage>
        <taxon>Eukaryota</taxon>
        <taxon>Sar</taxon>
        <taxon>Alveolata</taxon>
        <taxon>Perkinsozoa</taxon>
        <taxon>Perkinsea</taxon>
        <taxon>Perkinsida</taxon>
        <taxon>Perkinsidae</taxon>
        <taxon>Perkinsus</taxon>
    </lineage>
</organism>
<sequence length="478" mass="55122">MASAWRRYYTLLHVFHLSVLLWMSLYFSLWYRSLKEQDVTGNPNTLTARWLPQLSQKIYDILELMMYLLTALGWQTSRPRLNRTEVRFAGVISTVSMYLGFFEITCTSEQVCAGYRLSRLILHSLAYLCIIVAVNFHLAVINNQIREAGISLDTGRMYQRFYAYSAFRVAFLLFIIQPTVMLFIQMSVFSWYEEWAVTLIYWLIKWLLLLAVAWSFKPRPKNLKLFNIAVADQRREFEEDDEQQQRDRGGEAWSIGDSLVGCGMRANEDMFCSADGRARQAMQRSLCALQIVKSDNGLHRITERLYVSSVSGAMNLKELRQHRISHILCVASGIRPLYPDCFTYKCADLLDADTESLLDILPSCLSWMICAQREDSENRILVHCFAGKSRSVGVLLAYLVLTLKIPLRLAFAHLRRMRPQCSPNGGFMEQLGAFEKEVLKADGLTSQAEGEELREALELIVVKAKKRLSEYMFRIFFG</sequence>
<feature type="transmembrane region" description="Helical" evidence="1">
    <location>
        <begin position="161"/>
        <end position="184"/>
    </location>
</feature>
<dbReference type="Gene3D" id="3.90.190.10">
    <property type="entry name" value="Protein tyrosine phosphatase superfamily"/>
    <property type="match status" value="1"/>
</dbReference>
<dbReference type="GO" id="GO:0005737">
    <property type="term" value="C:cytoplasm"/>
    <property type="evidence" value="ECO:0007669"/>
    <property type="project" value="TreeGrafter"/>
</dbReference>
<keyword evidence="1" id="KW-0812">Transmembrane</keyword>
<dbReference type="OrthoDB" id="446247at2759"/>
<dbReference type="RefSeq" id="XP_002765189.1">
    <property type="nucleotide sequence ID" value="XM_002765143.1"/>
</dbReference>
<dbReference type="InterPro" id="IPR000387">
    <property type="entry name" value="Tyr_Pase_dom"/>
</dbReference>
<dbReference type="GO" id="GO:0008579">
    <property type="term" value="F:JUN kinase phosphatase activity"/>
    <property type="evidence" value="ECO:0007669"/>
    <property type="project" value="TreeGrafter"/>
</dbReference>
<feature type="transmembrane region" description="Helical" evidence="1">
    <location>
        <begin position="86"/>
        <end position="105"/>
    </location>
</feature>
<dbReference type="AlphaFoldDB" id="C5LZB2"/>
<dbReference type="PANTHER" id="PTHR46377">
    <property type="entry name" value="DUAL SPECIFICITY PROTEIN PHOSPHATASE 19"/>
    <property type="match status" value="1"/>
</dbReference>
<evidence type="ECO:0000256" key="1">
    <source>
        <dbReference type="SAM" id="Phobius"/>
    </source>
</evidence>
<dbReference type="SMART" id="SM00195">
    <property type="entry name" value="DSPc"/>
    <property type="match status" value="1"/>
</dbReference>
<reference evidence="4 5" key="1">
    <citation type="submission" date="2008-07" db="EMBL/GenBank/DDBJ databases">
        <authorList>
            <person name="El-Sayed N."/>
            <person name="Caler E."/>
            <person name="Inman J."/>
            <person name="Amedeo P."/>
            <person name="Hass B."/>
            <person name="Wortman J."/>
        </authorList>
    </citation>
    <scope>NUCLEOTIDE SEQUENCE [LARGE SCALE GENOMIC DNA]</scope>
    <source>
        <strain evidence="5">ATCC 50983 / TXsc</strain>
    </source>
</reference>
<evidence type="ECO:0000259" key="3">
    <source>
        <dbReference type="PROSITE" id="PS50056"/>
    </source>
</evidence>
<dbReference type="PANTHER" id="PTHR46377:SF1">
    <property type="entry name" value="DUAL SPECIFICITY PROTEIN PHOSPHATASE 19"/>
    <property type="match status" value="1"/>
</dbReference>
<feature type="domain" description="Tyrosine specific protein phosphatases" evidence="3">
    <location>
        <begin position="355"/>
        <end position="419"/>
    </location>
</feature>
<keyword evidence="5" id="KW-1185">Reference proteome</keyword>
<accession>C5LZB2</accession>
<gene>
    <name evidence="4" type="ORF">Pmar_PMAR025530</name>
</gene>
<protein>
    <submittedName>
        <fullName evidence="4">Dual specificity protein phosphatase, putative</fullName>
    </submittedName>
</protein>
<evidence type="ECO:0000313" key="5">
    <source>
        <dbReference type="Proteomes" id="UP000007800"/>
    </source>
</evidence>
<dbReference type="InterPro" id="IPR020422">
    <property type="entry name" value="TYR_PHOSPHATASE_DUAL_dom"/>
</dbReference>
<name>C5LZB2_PERM5</name>
<dbReference type="SUPFAM" id="SSF52799">
    <property type="entry name" value="(Phosphotyrosine protein) phosphatases II"/>
    <property type="match status" value="1"/>
</dbReference>
<dbReference type="InParanoid" id="C5LZB2"/>
<feature type="domain" description="Tyrosine-protein phosphatase" evidence="2">
    <location>
        <begin position="297"/>
        <end position="440"/>
    </location>
</feature>
<keyword evidence="1" id="KW-0472">Membrane</keyword>
<dbReference type="EMBL" id="GG686856">
    <property type="protein sequence ID" value="EEQ97906.1"/>
    <property type="molecule type" value="Genomic_DNA"/>
</dbReference>
<dbReference type="InterPro" id="IPR000340">
    <property type="entry name" value="Dual-sp_phosphatase_cat-dom"/>
</dbReference>
<keyword evidence="1" id="KW-1133">Transmembrane helix</keyword>